<evidence type="ECO:0000256" key="2">
    <source>
        <dbReference type="SAM" id="SignalP"/>
    </source>
</evidence>
<dbReference type="EMBL" id="CP015225">
    <property type="protein sequence ID" value="AMZ70993.1"/>
    <property type="molecule type" value="Genomic_DNA"/>
</dbReference>
<evidence type="ECO:0000313" key="4">
    <source>
        <dbReference type="Proteomes" id="UP000076083"/>
    </source>
</evidence>
<dbReference type="RefSeq" id="WP_063321570.1">
    <property type="nucleotide sequence ID" value="NZ_CP015225.1"/>
</dbReference>
<feature type="coiled-coil region" evidence="1">
    <location>
        <begin position="38"/>
        <end position="72"/>
    </location>
</feature>
<feature type="signal peptide" evidence="2">
    <location>
        <begin position="1"/>
        <end position="22"/>
    </location>
</feature>
<protein>
    <submittedName>
        <fullName evidence="3">Uncharacterized protein</fullName>
    </submittedName>
</protein>
<keyword evidence="1" id="KW-0175">Coiled coil</keyword>
<dbReference type="AlphaFoldDB" id="A0A165Z245"/>
<feature type="chain" id="PRO_5007869718" evidence="2">
    <location>
        <begin position="23"/>
        <end position="161"/>
    </location>
</feature>
<sequence>MNASRLAALALTAVLFPTLSFAQQATDAAKAPPPSMSVEQFDQQMATAQENLKKMQEQMAQIQNTSDPAQRQKLMQDHQATMRQSMQMMNGMMGCCGAGMMGGHMKGNGPMMGWKQMGSHYSQMTPEQMKQHQYMMDRYMGMQQMMMEQMMQQQQMSPPAR</sequence>
<name>A0A165Z245_PSEFL</name>
<reference evidence="4" key="1">
    <citation type="submission" date="2016-04" db="EMBL/GenBank/DDBJ databases">
        <authorList>
            <person name="Ray J."/>
            <person name="Price M."/>
            <person name="Deutschbauer A."/>
        </authorList>
    </citation>
    <scope>NUCLEOTIDE SEQUENCE [LARGE SCALE GENOMIC DNA]</scope>
    <source>
        <strain evidence="4">FW300-N2E2</strain>
    </source>
</reference>
<keyword evidence="2" id="KW-0732">Signal</keyword>
<organism evidence="3 4">
    <name type="scientific">Pseudomonas fluorescens</name>
    <dbReference type="NCBI Taxonomy" id="294"/>
    <lineage>
        <taxon>Bacteria</taxon>
        <taxon>Pseudomonadati</taxon>
        <taxon>Pseudomonadota</taxon>
        <taxon>Gammaproteobacteria</taxon>
        <taxon>Pseudomonadales</taxon>
        <taxon>Pseudomonadaceae</taxon>
        <taxon>Pseudomonas</taxon>
    </lineage>
</organism>
<evidence type="ECO:0000256" key="1">
    <source>
        <dbReference type="SAM" id="Coils"/>
    </source>
</evidence>
<dbReference type="Proteomes" id="UP000076083">
    <property type="component" value="Chromosome"/>
</dbReference>
<proteinExistence type="predicted"/>
<reference evidence="3 4" key="2">
    <citation type="journal article" date="2018" name="Nature">
        <title>Mutant phenotypes for thousands of bacterial genes of unknown function.</title>
        <authorList>
            <person name="Price M.N."/>
            <person name="Wetmore K.M."/>
            <person name="Waters R.J."/>
            <person name="Callaghan M."/>
            <person name="Ray J."/>
            <person name="Liu H."/>
            <person name="Kuehl J.V."/>
            <person name="Melnyk R.A."/>
            <person name="Lamson J.S."/>
            <person name="Suh Y."/>
            <person name="Carlson H.K."/>
            <person name="Esquivel Z."/>
            <person name="Sadeeshkumar H."/>
            <person name="Chakraborty R."/>
            <person name="Zane G.M."/>
            <person name="Rubin B.E."/>
            <person name="Wall J.D."/>
            <person name="Visel A."/>
            <person name="Bristow J."/>
            <person name="Blow M.J."/>
            <person name="Arkin A.P."/>
            <person name="Deutschbauer A.M."/>
        </authorList>
    </citation>
    <scope>NUCLEOTIDE SEQUENCE [LARGE SCALE GENOMIC DNA]</scope>
    <source>
        <strain evidence="3 4">FW300-N2E2</strain>
    </source>
</reference>
<accession>A0A165Z245</accession>
<evidence type="ECO:0000313" key="3">
    <source>
        <dbReference type="EMBL" id="AMZ70993.1"/>
    </source>
</evidence>
<gene>
    <name evidence="3" type="ORF">TK06_07700</name>
</gene>